<comment type="catalytic activity">
    <reaction evidence="1 8">
        <text>ATP-independent breakage of single-stranded DNA, followed by passage and rejoining.</text>
        <dbReference type="EC" id="5.6.2.1"/>
    </reaction>
</comment>
<evidence type="ECO:0000256" key="3">
    <source>
        <dbReference type="ARBA" id="ARBA00022723"/>
    </source>
</evidence>
<accession>A0ABM9B034</accession>
<dbReference type="Pfam" id="PF13368">
    <property type="entry name" value="Toprim_C_rpt"/>
    <property type="match status" value="2"/>
</dbReference>
<evidence type="ECO:0000256" key="1">
    <source>
        <dbReference type="ARBA" id="ARBA00000213"/>
    </source>
</evidence>
<feature type="site" description="Interaction with DNA" evidence="8">
    <location>
        <position position="139"/>
    </location>
</feature>
<gene>
    <name evidence="8 12" type="primary">topA</name>
    <name evidence="12" type="ORF">LEM8419_01141</name>
</gene>
<feature type="site" description="Interaction with DNA" evidence="8">
    <location>
        <position position="483"/>
    </location>
</feature>
<comment type="function">
    <text evidence="8">Releases the supercoiling and torsional tension of DNA, which is introduced during the DNA replication and transcription, by transiently cleaving and rejoining one strand of the DNA duplex. Introduces a single-strand break via transesterification at a target site in duplex DNA. The scissile phosphodiester is attacked by the catalytic tyrosine of the enzyme, resulting in the formation of a DNA-(5'-phosphotyrosyl)-enzyme intermediate and the expulsion of a 3'-OH DNA strand. The free DNA strand then undergoes passage around the unbroken strand, thus removing DNA supercoils. Finally, in the religation step, the DNA 3'-OH attacks the covalent intermediate to expel the active-site tyrosine and restore the DNA phosphodiester backbone.</text>
</comment>
<dbReference type="Proteomes" id="UP000837803">
    <property type="component" value="Unassembled WGS sequence"/>
</dbReference>
<comment type="subunit">
    <text evidence="8">Monomer.</text>
</comment>
<dbReference type="RefSeq" id="WP_238750051.1">
    <property type="nucleotide sequence ID" value="NZ_CAKLPZ010000001.1"/>
</dbReference>
<evidence type="ECO:0000256" key="2">
    <source>
        <dbReference type="ARBA" id="ARBA00009446"/>
    </source>
</evidence>
<dbReference type="InterPro" id="IPR028612">
    <property type="entry name" value="Topoisom_1_IA"/>
</dbReference>
<feature type="active site" description="O-(5'-phospho-DNA)-tyrosine intermediate" evidence="8">
    <location>
        <position position="288"/>
    </location>
</feature>
<dbReference type="InterPro" id="IPR013497">
    <property type="entry name" value="Topo_IA_cen"/>
</dbReference>
<dbReference type="InterPro" id="IPR003601">
    <property type="entry name" value="Topo_IA_2"/>
</dbReference>
<dbReference type="InterPro" id="IPR003602">
    <property type="entry name" value="Topo_IA_DNA-bd_dom"/>
</dbReference>
<dbReference type="InterPro" id="IPR000380">
    <property type="entry name" value="Topo_IA"/>
</dbReference>
<dbReference type="HAMAP" id="MF_00952">
    <property type="entry name" value="Topoisom_1_prok"/>
    <property type="match status" value="1"/>
</dbReference>
<dbReference type="PANTHER" id="PTHR42785">
    <property type="entry name" value="DNA TOPOISOMERASE, TYPE IA, CORE"/>
    <property type="match status" value="1"/>
</dbReference>
<dbReference type="SUPFAM" id="SSF56712">
    <property type="entry name" value="Prokaryotic type I DNA topoisomerase"/>
    <property type="match status" value="1"/>
</dbReference>
<dbReference type="SMART" id="SM00493">
    <property type="entry name" value="TOPRIM"/>
    <property type="match status" value="1"/>
</dbReference>
<keyword evidence="6 8" id="KW-0238">DNA-binding</keyword>
<dbReference type="SMART" id="SM00437">
    <property type="entry name" value="TOP1Ac"/>
    <property type="match status" value="1"/>
</dbReference>
<dbReference type="InterPro" id="IPR034149">
    <property type="entry name" value="TOPRIM_TopoI"/>
</dbReference>
<feature type="domain" description="Topo IA-type catalytic" evidence="11">
    <location>
        <begin position="129"/>
        <end position="582"/>
    </location>
</feature>
<dbReference type="PROSITE" id="PS50880">
    <property type="entry name" value="TOPRIM"/>
    <property type="match status" value="1"/>
</dbReference>
<dbReference type="SMART" id="SM00436">
    <property type="entry name" value="TOP1Bc"/>
    <property type="match status" value="1"/>
</dbReference>
<evidence type="ECO:0000313" key="13">
    <source>
        <dbReference type="Proteomes" id="UP000837803"/>
    </source>
</evidence>
<dbReference type="CDD" id="cd03363">
    <property type="entry name" value="TOPRIM_TopoIA_TopoI"/>
    <property type="match status" value="1"/>
</dbReference>
<dbReference type="Pfam" id="PF01751">
    <property type="entry name" value="Toprim"/>
    <property type="match status" value="1"/>
</dbReference>
<feature type="region of interest" description="Interaction with DNA" evidence="8">
    <location>
        <begin position="163"/>
        <end position="168"/>
    </location>
</feature>
<evidence type="ECO:0000259" key="10">
    <source>
        <dbReference type="PROSITE" id="PS50880"/>
    </source>
</evidence>
<reference evidence="12" key="1">
    <citation type="submission" date="2021-12" db="EMBL/GenBank/DDBJ databases">
        <authorList>
            <person name="Rodrigo-Torres L."/>
            <person name="Arahal R. D."/>
            <person name="Lucena T."/>
        </authorList>
    </citation>
    <scope>NUCLEOTIDE SEQUENCE</scope>
    <source>
        <strain evidence="12">CECT 8419</strain>
    </source>
</reference>
<dbReference type="EC" id="5.6.2.1" evidence="8"/>
<dbReference type="InterPro" id="IPR005733">
    <property type="entry name" value="TopoI_bac-type"/>
</dbReference>
<dbReference type="InterPro" id="IPR023406">
    <property type="entry name" value="Topo_IA_AS"/>
</dbReference>
<dbReference type="PRINTS" id="PR00417">
    <property type="entry name" value="PRTPISMRASEI"/>
</dbReference>
<dbReference type="Gene3D" id="3.40.50.140">
    <property type="match status" value="1"/>
</dbReference>
<evidence type="ECO:0000256" key="4">
    <source>
        <dbReference type="ARBA" id="ARBA00022842"/>
    </source>
</evidence>
<feature type="site" description="Interaction with DNA" evidence="8">
    <location>
        <position position="140"/>
    </location>
</feature>
<keyword evidence="5 8" id="KW-0799">Topoisomerase</keyword>
<keyword evidence="7 8" id="KW-0413">Isomerase</keyword>
<evidence type="ECO:0000256" key="9">
    <source>
        <dbReference type="SAM" id="MobiDB-lite"/>
    </source>
</evidence>
<feature type="site" description="Interaction with DNA" evidence="8">
    <location>
        <position position="155"/>
    </location>
</feature>
<comment type="caution">
    <text evidence="12">The sequence shown here is derived from an EMBL/GenBank/DDBJ whole genome shotgun (WGS) entry which is preliminary data.</text>
</comment>
<dbReference type="PANTHER" id="PTHR42785:SF1">
    <property type="entry name" value="DNA TOPOISOMERASE"/>
    <property type="match status" value="1"/>
</dbReference>
<dbReference type="Gene3D" id="2.70.20.10">
    <property type="entry name" value="Topoisomerase I, domain 3"/>
    <property type="match status" value="1"/>
</dbReference>
<dbReference type="EMBL" id="CAKLPZ010000001">
    <property type="protein sequence ID" value="CAH0999869.1"/>
    <property type="molecule type" value="Genomic_DNA"/>
</dbReference>
<dbReference type="GO" id="GO:0003917">
    <property type="term" value="F:DNA topoisomerase type I (single strand cut, ATP-independent) activity"/>
    <property type="evidence" value="ECO:0007669"/>
    <property type="project" value="UniProtKB-EC"/>
</dbReference>
<feature type="site" description="Interaction with DNA" evidence="8">
    <location>
        <position position="148"/>
    </location>
</feature>
<keyword evidence="4" id="KW-0460">Magnesium</keyword>
<dbReference type="InterPro" id="IPR013826">
    <property type="entry name" value="Topo_IA_cen_sub3"/>
</dbReference>
<dbReference type="Pfam" id="PF01131">
    <property type="entry name" value="Topoisom_bac"/>
    <property type="match status" value="1"/>
</dbReference>
<evidence type="ECO:0000256" key="7">
    <source>
        <dbReference type="ARBA" id="ARBA00023235"/>
    </source>
</evidence>
<dbReference type="InterPro" id="IPR013825">
    <property type="entry name" value="Topo_IA_cen_sub2"/>
</dbReference>
<evidence type="ECO:0000256" key="6">
    <source>
        <dbReference type="ARBA" id="ARBA00023125"/>
    </source>
</evidence>
<keyword evidence="3" id="KW-0479">Metal-binding</keyword>
<dbReference type="InterPro" id="IPR023405">
    <property type="entry name" value="Topo_IA_core_domain"/>
</dbReference>
<protein>
    <recommendedName>
        <fullName evidence="8">DNA topoisomerase 1</fullName>
        <ecNumber evidence="8">5.6.2.1</ecNumber>
    </recommendedName>
    <alternativeName>
        <fullName evidence="8">DNA topoisomerase I</fullName>
    </alternativeName>
</protein>
<evidence type="ECO:0000313" key="12">
    <source>
        <dbReference type="EMBL" id="CAH0999869.1"/>
    </source>
</evidence>
<proteinExistence type="inferred from homology"/>
<dbReference type="NCBIfam" id="TIGR01051">
    <property type="entry name" value="topA_bact"/>
    <property type="match status" value="1"/>
</dbReference>
<feature type="domain" description="Toprim" evidence="10">
    <location>
        <begin position="3"/>
        <end position="113"/>
    </location>
</feature>
<comment type="similarity">
    <text evidence="2 8">Belongs to the type IA topoisomerase family.</text>
</comment>
<dbReference type="CDD" id="cd00186">
    <property type="entry name" value="TOP1Ac"/>
    <property type="match status" value="1"/>
</dbReference>
<evidence type="ECO:0000259" key="11">
    <source>
        <dbReference type="PROSITE" id="PS52039"/>
    </source>
</evidence>
<evidence type="ECO:0000256" key="5">
    <source>
        <dbReference type="ARBA" id="ARBA00023029"/>
    </source>
</evidence>
<dbReference type="InterPro" id="IPR006171">
    <property type="entry name" value="TOPRIM_dom"/>
</dbReference>
<keyword evidence="13" id="KW-1185">Reference proteome</keyword>
<evidence type="ECO:0000256" key="8">
    <source>
        <dbReference type="HAMAP-Rule" id="MF_00952"/>
    </source>
</evidence>
<feature type="site" description="Interaction with DNA" evidence="8">
    <location>
        <position position="33"/>
    </location>
</feature>
<dbReference type="PROSITE" id="PS52039">
    <property type="entry name" value="TOPO_IA_2"/>
    <property type="match status" value="1"/>
</dbReference>
<sequence length="872" mass="98165">MSKNLLIVESPAKAKTIEKILGKDYTVKSSFGHIRDLDKGDGAVDVERDFATRYVVSPEKRKVVKELKAAVSKVDTVWLATDEDREGEAISWHLCEVLKLPVDTTKRIVFREITPPAIKAAINNPRTVDVNLVNAQQARRVLDRLVGYELSGVLWKKVKFGLSAGRVQSVTVKLVVEREREIMGFEAKPFFRVNAIFGVRNEQGKEVELKAESPGRFDTQGDAEAFLKKCIGAEFSISDIDVKPTKRKPAPPFTTSTLQQEASRKLYMNVERTMRVAQRLYEAGLITYMRTDSISLSETALQTIEAEVTKEYGQRYSKMRRFKSKKKDAQEAHEAIRPSYVDRHTIKQGDRDEQRLYELIWKRTVASQMADAELEKTTVNIAIDKAPDERLRAQGEVLKFDGFLKLYIESNDDDEEDETTEGILPPLQQGQILPLSEMTATQRFTRPPVRYTEASLVKKLEELGIGRPSTYAPTVSKIMDPKRGYVTRENRDGDERAYAVLTLKDGSITTEEKTEITGTVKNRLFASDIGMAVSDFLDEHFVDVMTYQFTADIEDKFDEIADGHVTWTQMLEDFYTPFHETVEETTESAERVTGERILGNDPVSGKTILVRLSRNGPVIQLGAPDELVPDEKPRYANLPAGLNMDEVDLETALPLFDLPKVLGEIDGQETAVGIGRFGPYIRWGESFVSLPKGADPHSVTFADAKELVAAKKKADAPVMSYKELPVTKGAGRFGPFLKWNGMFINIPKRYEPDNLSKDDMIELIQAKEEKEALRYIQRFEAEKIDVEQGRWGPFIRFKKKSLKLPTVDGNKMSREQAGELSLEEVKAIIEDHMPGAFKAKAKKAAAKKKPAAKKKATAKRKAPAKKKPATKK</sequence>
<feature type="region of interest" description="Disordered" evidence="9">
    <location>
        <begin position="839"/>
        <end position="872"/>
    </location>
</feature>
<feature type="site" description="Interaction with DNA" evidence="8">
    <location>
        <position position="290"/>
    </location>
</feature>
<feature type="site" description="Interaction with DNA" evidence="8">
    <location>
        <position position="143"/>
    </location>
</feature>
<dbReference type="InterPro" id="IPR025589">
    <property type="entry name" value="Toprim_C_rpt"/>
</dbReference>
<dbReference type="InterPro" id="IPR013824">
    <property type="entry name" value="Topo_IA_cen_sub1"/>
</dbReference>
<dbReference type="Gene3D" id="1.10.290.10">
    <property type="entry name" value="Topoisomerase I, domain 4"/>
    <property type="match status" value="1"/>
</dbReference>
<name>A0ABM9B034_9BACT</name>
<dbReference type="Gene3D" id="1.10.460.10">
    <property type="entry name" value="Topoisomerase I, domain 2"/>
    <property type="match status" value="1"/>
</dbReference>
<organism evidence="12 13">
    <name type="scientific">Neolewinella maritima</name>
    <dbReference type="NCBI Taxonomy" id="1383882"/>
    <lineage>
        <taxon>Bacteria</taxon>
        <taxon>Pseudomonadati</taxon>
        <taxon>Bacteroidota</taxon>
        <taxon>Saprospiria</taxon>
        <taxon>Saprospirales</taxon>
        <taxon>Lewinellaceae</taxon>
        <taxon>Neolewinella</taxon>
    </lineage>
</organism>
<dbReference type="PROSITE" id="PS00396">
    <property type="entry name" value="TOPO_IA_1"/>
    <property type="match status" value="1"/>
</dbReference>